<sequence>MSEIIYNQIHTQEDFTDWDISNSFFRVKNDEHAQALMSIDENGVLAEASPFACPLNTPVATPRFYEECGFYI</sequence>
<comment type="caution">
    <text evidence="1">The sequence shown here is derived from an EMBL/GenBank/DDBJ whole genome shotgun (WGS) entry which is preliminary data.</text>
</comment>
<dbReference type="RefSeq" id="WP_102182434.1">
    <property type="nucleotide sequence ID" value="NZ_NMQE01000526.1"/>
</dbReference>
<name>A0A2N6LBW9_9CYAN</name>
<reference evidence="1 2" key="1">
    <citation type="submission" date="2017-07" db="EMBL/GenBank/DDBJ databases">
        <title>Genomes of Fischerella (Mastigocladus) sp. strains.</title>
        <authorList>
            <person name="Miller S.R."/>
        </authorList>
    </citation>
    <scope>NUCLEOTIDE SEQUENCE [LARGE SCALE GENOMIC DNA]</scope>
    <source>
        <strain evidence="1 2">CCMEE 5318</strain>
    </source>
</reference>
<dbReference type="Proteomes" id="UP000235081">
    <property type="component" value="Unassembled WGS sequence"/>
</dbReference>
<accession>A0A2N6LBW9</accession>
<gene>
    <name evidence="1" type="ORF">CEN46_16810</name>
</gene>
<protein>
    <submittedName>
        <fullName evidence="1">Uncharacterized protein</fullName>
    </submittedName>
</protein>
<proteinExistence type="predicted"/>
<dbReference type="EMBL" id="NMQE01000526">
    <property type="protein sequence ID" value="PMB20270.1"/>
    <property type="molecule type" value="Genomic_DNA"/>
</dbReference>
<organism evidence="1 2">
    <name type="scientific">Fischerella thermalis CCMEE 5318</name>
    <dbReference type="NCBI Taxonomy" id="2019666"/>
    <lineage>
        <taxon>Bacteria</taxon>
        <taxon>Bacillati</taxon>
        <taxon>Cyanobacteriota</taxon>
        <taxon>Cyanophyceae</taxon>
        <taxon>Nostocales</taxon>
        <taxon>Hapalosiphonaceae</taxon>
        <taxon>Fischerella</taxon>
    </lineage>
</organism>
<evidence type="ECO:0000313" key="2">
    <source>
        <dbReference type="Proteomes" id="UP000235081"/>
    </source>
</evidence>
<evidence type="ECO:0000313" key="1">
    <source>
        <dbReference type="EMBL" id="PMB20270.1"/>
    </source>
</evidence>
<dbReference type="AlphaFoldDB" id="A0A2N6LBW9"/>